<evidence type="ECO:0000313" key="1">
    <source>
        <dbReference type="EMBL" id="MDP9796129.1"/>
    </source>
</evidence>
<evidence type="ECO:0000313" key="2">
    <source>
        <dbReference type="Proteomes" id="UP001240984"/>
    </source>
</evidence>
<protein>
    <submittedName>
        <fullName evidence="1">Uncharacterized protein</fullName>
    </submittedName>
</protein>
<comment type="caution">
    <text evidence="1">The sequence shown here is derived from an EMBL/GenBank/DDBJ whole genome shotgun (WGS) entry which is preliminary data.</text>
</comment>
<accession>A0ABT9MXL7</accession>
<name>A0ABT9MXL7_9ACTN</name>
<reference evidence="1 2" key="1">
    <citation type="submission" date="2023-07" db="EMBL/GenBank/DDBJ databases">
        <title>Sequencing the genomes of 1000 actinobacteria strains.</title>
        <authorList>
            <person name="Klenk H.-P."/>
        </authorList>
    </citation>
    <scope>NUCLEOTIDE SEQUENCE [LARGE SCALE GENOMIC DNA]</scope>
    <source>
        <strain evidence="1 2">DSM 44710</strain>
    </source>
</reference>
<gene>
    <name evidence="1" type="ORF">J2S43_004641</name>
</gene>
<dbReference type="EMBL" id="JAUSRA010000001">
    <property type="protein sequence ID" value="MDP9796129.1"/>
    <property type="molecule type" value="Genomic_DNA"/>
</dbReference>
<dbReference type="RefSeq" id="WP_306832482.1">
    <property type="nucleotide sequence ID" value="NZ_JAUSRA010000001.1"/>
</dbReference>
<organism evidence="1 2">
    <name type="scientific">Catenuloplanes nepalensis</name>
    <dbReference type="NCBI Taxonomy" id="587533"/>
    <lineage>
        <taxon>Bacteria</taxon>
        <taxon>Bacillati</taxon>
        <taxon>Actinomycetota</taxon>
        <taxon>Actinomycetes</taxon>
        <taxon>Micromonosporales</taxon>
        <taxon>Micromonosporaceae</taxon>
        <taxon>Catenuloplanes</taxon>
    </lineage>
</organism>
<keyword evidence="2" id="KW-1185">Reference proteome</keyword>
<sequence length="104" mass="11175">MTALGSTCVDGRWLAAPRMRIRRARGPAAASAGRADPAALDVLGLCRRGAGVAEVAEMIRDHESCRGPGGRAAWIRRLRQLGREAPERTTDLERIAVRLMACAP</sequence>
<dbReference type="Proteomes" id="UP001240984">
    <property type="component" value="Unassembled WGS sequence"/>
</dbReference>
<proteinExistence type="predicted"/>